<dbReference type="AlphaFoldDB" id="A0A1L2FZD5"/>
<proteinExistence type="predicted"/>
<protein>
    <submittedName>
        <fullName evidence="2">NADH dehydrogenase subunit 6</fullName>
    </submittedName>
</protein>
<reference evidence="2" key="1">
    <citation type="journal article" date="2016" name="Parasit. Vectors">
        <title>Characterization of the complete mitochondrial genome of the cloacal tapeworm Cloacotaenia megalops (Cestoda: Hymenolepididae).</title>
        <authorList>
            <person name="Guo A."/>
        </authorList>
    </citation>
    <scope>NUCLEOTIDE SEQUENCE</scope>
    <source>
        <strain evidence="2">1Xingjiang</strain>
    </source>
</reference>
<gene>
    <name evidence="2" type="primary">nad6</name>
</gene>
<keyword evidence="1" id="KW-1133">Transmembrane helix</keyword>
<keyword evidence="1" id="KW-0472">Membrane</keyword>
<evidence type="ECO:0000313" key="2">
    <source>
        <dbReference type="EMBL" id="AOG66043.1"/>
    </source>
</evidence>
<feature type="transmembrane region" description="Helical" evidence="1">
    <location>
        <begin position="6"/>
        <end position="21"/>
    </location>
</feature>
<evidence type="ECO:0000256" key="1">
    <source>
        <dbReference type="SAM" id="Phobius"/>
    </source>
</evidence>
<dbReference type="RefSeq" id="YP_009330660.1">
    <property type="nucleotide sequence ID" value="NC_032295.1"/>
</dbReference>
<sequence>MLVNFMLFFCYFIGLICFCFLSHPVYYCGFLVLNSLVCGGICYSFFGFSWYSLLLCLVYIGGVYILFIFVSVFSPNISKVNSSLSISLLILFVIMVSGVLASFLSLDYEFSSYLCTCSEGIFYVVMCMTLLFGFLVLSIVMSVKINFYR</sequence>
<organism evidence="2">
    <name type="scientific">Cloacotaenia megalops</name>
    <dbReference type="NCBI Taxonomy" id="576527"/>
    <lineage>
        <taxon>Eukaryota</taxon>
        <taxon>Metazoa</taxon>
        <taxon>Spiralia</taxon>
        <taxon>Lophotrochozoa</taxon>
        <taxon>Platyhelminthes</taxon>
        <taxon>Cestoda</taxon>
        <taxon>Eucestoda</taxon>
        <taxon>Cyclophyllidea</taxon>
        <taxon>Hymenolepididae</taxon>
        <taxon>Cloacotaenia</taxon>
    </lineage>
</organism>
<dbReference type="EMBL" id="KU641017">
    <property type="protein sequence ID" value="AOG66043.1"/>
    <property type="molecule type" value="Genomic_DNA"/>
</dbReference>
<feature type="transmembrane region" description="Helical" evidence="1">
    <location>
        <begin position="121"/>
        <end position="143"/>
    </location>
</feature>
<keyword evidence="1" id="KW-0812">Transmembrane</keyword>
<accession>A0A1L2FZD5</accession>
<feature type="transmembrane region" description="Helical" evidence="1">
    <location>
        <begin position="52"/>
        <end position="74"/>
    </location>
</feature>
<keyword evidence="2" id="KW-0496">Mitochondrion</keyword>
<feature type="transmembrane region" description="Helical" evidence="1">
    <location>
        <begin position="86"/>
        <end position="106"/>
    </location>
</feature>
<name>A0A1L2FZD5_9CEST</name>
<geneLocation type="mitochondrion" evidence="2"/>